<dbReference type="Proteomes" id="UP000091820">
    <property type="component" value="Unassembled WGS sequence"/>
</dbReference>
<accession>A0A1A9WQS0</accession>
<evidence type="ECO:0000313" key="1">
    <source>
        <dbReference type="EnsemblMetazoa" id="GBRI028552-PA"/>
    </source>
</evidence>
<dbReference type="SUPFAM" id="SSF52540">
    <property type="entry name" value="P-loop containing nucleoside triphosphate hydrolases"/>
    <property type="match status" value="1"/>
</dbReference>
<reference evidence="1" key="2">
    <citation type="submission" date="2020-05" db="UniProtKB">
        <authorList>
            <consortium name="EnsemblMetazoa"/>
        </authorList>
    </citation>
    <scope>IDENTIFICATION</scope>
    <source>
        <strain evidence="1">IAEA</strain>
    </source>
</reference>
<reference evidence="2" key="1">
    <citation type="submission" date="2014-03" db="EMBL/GenBank/DDBJ databases">
        <authorList>
            <person name="Aksoy S."/>
            <person name="Warren W."/>
            <person name="Wilson R.K."/>
        </authorList>
    </citation>
    <scope>NUCLEOTIDE SEQUENCE [LARGE SCALE GENOMIC DNA]</scope>
    <source>
        <strain evidence="2">IAEA</strain>
    </source>
</reference>
<name>A0A1A9WQS0_9MUSC</name>
<proteinExistence type="predicted"/>
<dbReference type="AlphaFoldDB" id="A0A1A9WQS0"/>
<dbReference type="STRING" id="37001.A0A1A9WQS0"/>
<dbReference type="VEuPathDB" id="VectorBase:GBRI028552"/>
<dbReference type="Gene3D" id="3.40.50.300">
    <property type="entry name" value="P-loop containing nucleotide triphosphate hydrolases"/>
    <property type="match status" value="1"/>
</dbReference>
<dbReference type="EnsemblMetazoa" id="GBRI028552-RA">
    <property type="protein sequence ID" value="GBRI028552-PA"/>
    <property type="gene ID" value="GBRI028552"/>
</dbReference>
<evidence type="ECO:0000313" key="2">
    <source>
        <dbReference type="Proteomes" id="UP000091820"/>
    </source>
</evidence>
<keyword evidence="2" id="KW-1185">Reference proteome</keyword>
<dbReference type="InterPro" id="IPR027417">
    <property type="entry name" value="P-loop_NTPase"/>
</dbReference>
<sequence length="133" mass="15458">MNRVIRAAKHKNIPIRNDNNLIDMPTRELAVQIKNHLTAAAKYTNTKVAKIFGGLSVEKQERLLNKRPEIEHCRKFFFLPLGESEYLREMHDNLKNPGKTENGQFKDLGEISKEMVLLAPLNDKYRRAKVIKF</sequence>
<protein>
    <submittedName>
        <fullName evidence="1">Uncharacterized protein</fullName>
    </submittedName>
</protein>
<organism evidence="1 2">
    <name type="scientific">Glossina brevipalpis</name>
    <dbReference type="NCBI Taxonomy" id="37001"/>
    <lineage>
        <taxon>Eukaryota</taxon>
        <taxon>Metazoa</taxon>
        <taxon>Ecdysozoa</taxon>
        <taxon>Arthropoda</taxon>
        <taxon>Hexapoda</taxon>
        <taxon>Insecta</taxon>
        <taxon>Pterygota</taxon>
        <taxon>Neoptera</taxon>
        <taxon>Endopterygota</taxon>
        <taxon>Diptera</taxon>
        <taxon>Brachycera</taxon>
        <taxon>Muscomorpha</taxon>
        <taxon>Hippoboscoidea</taxon>
        <taxon>Glossinidae</taxon>
        <taxon>Glossina</taxon>
    </lineage>
</organism>